<reference evidence="2 3" key="1">
    <citation type="submission" date="2021-06" db="EMBL/GenBank/DDBJ databases">
        <title>Caerostris extrusa draft genome.</title>
        <authorList>
            <person name="Kono N."/>
            <person name="Arakawa K."/>
        </authorList>
    </citation>
    <scope>NUCLEOTIDE SEQUENCE [LARGE SCALE GENOMIC DNA]</scope>
</reference>
<keyword evidence="3" id="KW-1185">Reference proteome</keyword>
<feature type="region of interest" description="Disordered" evidence="1">
    <location>
        <begin position="1"/>
        <end position="24"/>
    </location>
</feature>
<dbReference type="AlphaFoldDB" id="A0AAV4U5V8"/>
<dbReference type="EMBL" id="BPLR01012326">
    <property type="protein sequence ID" value="GIY53122.1"/>
    <property type="molecule type" value="Genomic_DNA"/>
</dbReference>
<comment type="caution">
    <text evidence="2">The sequence shown here is derived from an EMBL/GenBank/DDBJ whole genome shotgun (WGS) entry which is preliminary data.</text>
</comment>
<protein>
    <submittedName>
        <fullName evidence="2">Uncharacterized protein</fullName>
    </submittedName>
</protein>
<accession>A0AAV4U5V8</accession>
<organism evidence="2 3">
    <name type="scientific">Caerostris extrusa</name>
    <name type="common">Bark spider</name>
    <name type="synonym">Caerostris bankana</name>
    <dbReference type="NCBI Taxonomy" id="172846"/>
    <lineage>
        <taxon>Eukaryota</taxon>
        <taxon>Metazoa</taxon>
        <taxon>Ecdysozoa</taxon>
        <taxon>Arthropoda</taxon>
        <taxon>Chelicerata</taxon>
        <taxon>Arachnida</taxon>
        <taxon>Araneae</taxon>
        <taxon>Araneomorphae</taxon>
        <taxon>Entelegynae</taxon>
        <taxon>Araneoidea</taxon>
        <taxon>Araneidae</taxon>
        <taxon>Caerostris</taxon>
    </lineage>
</organism>
<name>A0AAV4U5V8_CAEEX</name>
<evidence type="ECO:0000256" key="1">
    <source>
        <dbReference type="SAM" id="MobiDB-lite"/>
    </source>
</evidence>
<evidence type="ECO:0000313" key="2">
    <source>
        <dbReference type="EMBL" id="GIY53122.1"/>
    </source>
</evidence>
<proteinExistence type="predicted"/>
<evidence type="ECO:0000313" key="3">
    <source>
        <dbReference type="Proteomes" id="UP001054945"/>
    </source>
</evidence>
<sequence>MNRGVAPNSSPLNTPDVESEESRCRPVLNHASRNVALLMLKLNCCVGDWERNCHVYQQRLGVFLSL</sequence>
<gene>
    <name evidence="2" type="ORF">CEXT_29631</name>
</gene>
<dbReference type="Proteomes" id="UP001054945">
    <property type="component" value="Unassembled WGS sequence"/>
</dbReference>